<accession>A0A098GBH6</accession>
<evidence type="ECO:0000313" key="4">
    <source>
        <dbReference type="Proteomes" id="UP000032430"/>
    </source>
</evidence>
<dbReference type="Proteomes" id="UP000032430">
    <property type="component" value="Chromosome I"/>
</dbReference>
<feature type="region of interest" description="Disordered" evidence="2">
    <location>
        <begin position="644"/>
        <end position="666"/>
    </location>
</feature>
<dbReference type="STRING" id="1212491.LFA_3500"/>
<feature type="compositionally biased region" description="Polar residues" evidence="2">
    <location>
        <begin position="827"/>
        <end position="841"/>
    </location>
</feature>
<feature type="compositionally biased region" description="Polar residues" evidence="2">
    <location>
        <begin position="764"/>
        <end position="774"/>
    </location>
</feature>
<proteinExistence type="predicted"/>
<reference evidence="4" key="1">
    <citation type="submission" date="2014-09" db="EMBL/GenBank/DDBJ databases">
        <authorList>
            <person name="Gomez-Valero L."/>
        </authorList>
    </citation>
    <scope>NUCLEOTIDE SEQUENCE [LARGE SCALE GENOMIC DNA]</scope>
    <source>
        <strain evidence="4">ATCC700992</strain>
    </source>
</reference>
<feature type="region of interest" description="Disordered" evidence="2">
    <location>
        <begin position="550"/>
        <end position="580"/>
    </location>
</feature>
<evidence type="ECO:0000313" key="3">
    <source>
        <dbReference type="EMBL" id="CEG58831.1"/>
    </source>
</evidence>
<organism evidence="3 4">
    <name type="scientific">Legionella fallonii LLAP-10</name>
    <dbReference type="NCBI Taxonomy" id="1212491"/>
    <lineage>
        <taxon>Bacteria</taxon>
        <taxon>Pseudomonadati</taxon>
        <taxon>Pseudomonadota</taxon>
        <taxon>Gammaproteobacteria</taxon>
        <taxon>Legionellales</taxon>
        <taxon>Legionellaceae</taxon>
        <taxon>Legionella</taxon>
    </lineage>
</organism>
<dbReference type="RefSeq" id="WP_045097067.1">
    <property type="nucleotide sequence ID" value="NZ_LN614827.1"/>
</dbReference>
<feature type="compositionally biased region" description="Basic and acidic residues" evidence="2">
    <location>
        <begin position="561"/>
        <end position="577"/>
    </location>
</feature>
<feature type="compositionally biased region" description="Low complexity" evidence="2">
    <location>
        <begin position="750"/>
        <end position="763"/>
    </location>
</feature>
<keyword evidence="1" id="KW-0175">Coiled coil</keyword>
<dbReference type="KEGG" id="lfa:LFA_3500"/>
<dbReference type="EMBL" id="LN614827">
    <property type="protein sequence ID" value="CEG58831.1"/>
    <property type="molecule type" value="Genomic_DNA"/>
</dbReference>
<dbReference type="AlphaFoldDB" id="A0A098GBH6"/>
<feature type="region of interest" description="Disordered" evidence="2">
    <location>
        <begin position="856"/>
        <end position="875"/>
    </location>
</feature>
<feature type="region of interest" description="Disordered" evidence="2">
    <location>
        <begin position="592"/>
        <end position="629"/>
    </location>
</feature>
<protein>
    <submittedName>
        <fullName evidence="3">Putative Interaptin [6 coiled coil domains]</fullName>
    </submittedName>
</protein>
<feature type="region of interest" description="Disordered" evidence="2">
    <location>
        <begin position="687"/>
        <end position="716"/>
    </location>
</feature>
<dbReference type="OrthoDB" id="5648418at2"/>
<feature type="coiled-coil region" evidence="1">
    <location>
        <begin position="481"/>
        <end position="542"/>
    </location>
</feature>
<gene>
    <name evidence="3" type="ORF">LFA_3500</name>
</gene>
<feature type="region of interest" description="Disordered" evidence="2">
    <location>
        <begin position="825"/>
        <end position="846"/>
    </location>
</feature>
<feature type="region of interest" description="Disordered" evidence="2">
    <location>
        <begin position="747"/>
        <end position="774"/>
    </location>
</feature>
<evidence type="ECO:0000256" key="2">
    <source>
        <dbReference type="SAM" id="MobiDB-lite"/>
    </source>
</evidence>
<dbReference type="HOGENOM" id="CLU_279637_0_0_6"/>
<sequence>MKEIIQKIMSDLSVLTPPFNPVKLRAIFEQHPALDIPQTPSYLQMHVNRLVSLRTLIDQSFDIGSRKHNLTLQQAHLIELKKQDEFFQQKINDHQKQIQSTVESLDSSFVKLRPLLNEQPEMQSVIILEDSAPVDSKTQKLAVLEFRAYLNKISAAIDLNVAKIELLQLKNKIAELVIDFNALGVSCTTISVMQEFQSIVATTMSAVSQLKEIKNKFADLIPQVEKQIATIDIQNKRKEIERQASTVNNELEKVQLDISINTLAIQTKESLSEQFNKAPDKSNLIKQYQDQIPTALSYLDPYKWASWFEDHKKYETAIQEQENSFKYLSLLHKMGILSSHKAILQEQVSALERLAPRAQNNIPATTGLDNLLLQINELFEKYPILVVPSISATNNSITDRYLAVLYNVPAIELKLEQMSLILQKANELSSTAHQLSELRTKYKLSQEQDALLVRQCELEEQINSLPSKKELEEQLNSCNSFLELDSQLELLLQQQRKLQEQKNNIGIQIDKANIEAPESSLLQSLTEEFSNLQNEIAHNIEQIQALPLPDSAQDGLQPASTEKELSDLPVEADKQKDTPTIVSHEAIQTLIHTESPWDKQPLSGESSIPLPQQHSEKIPPSLNVEEKTKPSVFSVPHTLTLEQSIIVQPPPIESSKLEEPKEMNQSLQADEMPPLVELRLTSEQPSALLHNPSDASSASEEEAVPPSNLPPTELPKVTETSILPLDLTTEQPVSLLQETSTIGSTAAVLPSSITEPSSSSSETNTRPIDTSFRKQSNLGEDGVLLIEVSEERIQEQVGVLTSHTITVEEEINKQPTPLIPVADKQETPASTHSPTQIVQQEQRTDTAVEVSANLQKQADSILEPSGDSSSAKEEYPLSPLQLGVNSQYMDDTQLQQLEEYHQQITCLLSNHPSEVQEWYLNTGKALAAYLIKHPSSYKPSHVLRDILFDLQHSPNINIIQAYIRLCPLPEKDLDKLLSIKPNVPLVDEALDEENETELVPEQFKSLYTQYLRLKKDFPFEGKLLLQAIQSLRMAKALKETISPPLSIEQMPSLSLDPRYEPLKRHRGFLKIWEVIEDLYRWIVGKITGQAEHEYSKKPCFFKTKTAQLLEEADLLMQKDPPPICTA</sequence>
<feature type="compositionally biased region" description="Polar residues" evidence="2">
    <location>
        <begin position="603"/>
        <end position="613"/>
    </location>
</feature>
<name>A0A098GBH6_9GAMM</name>
<evidence type="ECO:0000256" key="1">
    <source>
        <dbReference type="SAM" id="Coils"/>
    </source>
</evidence>
<keyword evidence="4" id="KW-1185">Reference proteome</keyword>